<dbReference type="Proteomes" id="UP001479933">
    <property type="component" value="Chromosome"/>
</dbReference>
<sequence>MSSPCRVALVAPASDDRKARKALASDADVVVLDLEDAVLPADKDSAREAAAALIREFGGDRPVSVRINALGTAWADDDLATCAALDTLQSIVLPKAETPAQIVAVDRALGDSAATISALIETAIGVRDVDTIAAAAPRLESLIIGYADLAADLGRSATISRSAWEPIQDRVLIAARAAGLTVTDGPHLTIADDDDYRTTKIRVRDLGFDGTWVIHPQQIASALAIFTPDDDAIRDAERVLEALEQAADTGAGAASLDGRMLDEALAVAARRTLRKAGKDV</sequence>
<keyword evidence="3" id="KW-0460">Magnesium</keyword>
<keyword evidence="6" id="KW-1185">Reference proteome</keyword>
<protein>
    <submittedName>
        <fullName evidence="5">CoA ester lyase</fullName>
    </submittedName>
</protein>
<keyword evidence="5" id="KW-0456">Lyase</keyword>
<gene>
    <name evidence="5" type="ORF">RVF87_17190</name>
</gene>
<evidence type="ECO:0000256" key="2">
    <source>
        <dbReference type="ARBA" id="ARBA00022723"/>
    </source>
</evidence>
<feature type="domain" description="HpcH/HpaI aldolase/citrate lyase" evidence="4">
    <location>
        <begin position="8"/>
        <end position="216"/>
    </location>
</feature>
<keyword evidence="2" id="KW-0479">Metal-binding</keyword>
<proteinExistence type="predicted"/>
<dbReference type="GO" id="GO:0016829">
    <property type="term" value="F:lyase activity"/>
    <property type="evidence" value="ECO:0007669"/>
    <property type="project" value="UniProtKB-KW"/>
</dbReference>
<dbReference type="PANTHER" id="PTHR32308:SF10">
    <property type="entry name" value="CITRATE LYASE SUBUNIT BETA"/>
    <property type="match status" value="1"/>
</dbReference>
<evidence type="ECO:0000313" key="6">
    <source>
        <dbReference type="Proteomes" id="UP001479933"/>
    </source>
</evidence>
<dbReference type="InterPro" id="IPR015813">
    <property type="entry name" value="Pyrv/PenolPyrv_kinase-like_dom"/>
</dbReference>
<evidence type="ECO:0000256" key="3">
    <source>
        <dbReference type="ARBA" id="ARBA00022842"/>
    </source>
</evidence>
<name>A0ABZ2TZ86_9ACTN</name>
<dbReference type="Gene3D" id="3.20.20.60">
    <property type="entry name" value="Phosphoenolpyruvate-binding domains"/>
    <property type="match status" value="1"/>
</dbReference>
<dbReference type="EMBL" id="CP136137">
    <property type="protein sequence ID" value="WYY06769.1"/>
    <property type="molecule type" value="Genomic_DNA"/>
</dbReference>
<dbReference type="InterPro" id="IPR011206">
    <property type="entry name" value="Citrate_lyase_beta/mcl1/mcl2"/>
</dbReference>
<dbReference type="InterPro" id="IPR040442">
    <property type="entry name" value="Pyrv_kinase-like_dom_sf"/>
</dbReference>
<reference evidence="5 6" key="1">
    <citation type="journal article" date="2023" name="Virus Evol.">
        <title>Computational host range prediction-The good, the bad, and the ugly.</title>
        <authorList>
            <person name="Howell A.A."/>
            <person name="Versoza C.J."/>
            <person name="Pfeifer S.P."/>
        </authorList>
    </citation>
    <scope>NUCLEOTIDE SEQUENCE [LARGE SCALE GENOMIC DNA]</scope>
    <source>
        <strain evidence="5 6">1610/1b</strain>
    </source>
</reference>
<dbReference type="InterPro" id="IPR005000">
    <property type="entry name" value="Aldolase/citrate-lyase_domain"/>
</dbReference>
<comment type="cofactor">
    <cofactor evidence="1">
        <name>Mg(2+)</name>
        <dbReference type="ChEBI" id="CHEBI:18420"/>
    </cofactor>
</comment>
<dbReference type="RefSeq" id="WP_066170421.1">
    <property type="nucleotide sequence ID" value="NZ_CP136137.1"/>
</dbReference>
<organism evidence="5 6">
    <name type="scientific">Gordonia hydrophobica</name>
    <dbReference type="NCBI Taxonomy" id="40516"/>
    <lineage>
        <taxon>Bacteria</taxon>
        <taxon>Bacillati</taxon>
        <taxon>Actinomycetota</taxon>
        <taxon>Actinomycetes</taxon>
        <taxon>Mycobacteriales</taxon>
        <taxon>Gordoniaceae</taxon>
        <taxon>Gordonia</taxon>
    </lineage>
</organism>
<evidence type="ECO:0000313" key="5">
    <source>
        <dbReference type="EMBL" id="WYY06769.1"/>
    </source>
</evidence>
<accession>A0ABZ2TZ86</accession>
<dbReference type="PIRSF" id="PIRSF015582">
    <property type="entry name" value="Cit_lyase_B"/>
    <property type="match status" value="1"/>
</dbReference>
<dbReference type="PANTHER" id="PTHR32308">
    <property type="entry name" value="LYASE BETA SUBUNIT, PUTATIVE (AFU_ORTHOLOGUE AFUA_4G13030)-RELATED"/>
    <property type="match status" value="1"/>
</dbReference>
<dbReference type="Pfam" id="PF03328">
    <property type="entry name" value="HpcH_HpaI"/>
    <property type="match status" value="1"/>
</dbReference>
<dbReference type="SUPFAM" id="SSF51621">
    <property type="entry name" value="Phosphoenolpyruvate/pyruvate domain"/>
    <property type="match status" value="1"/>
</dbReference>
<evidence type="ECO:0000259" key="4">
    <source>
        <dbReference type="Pfam" id="PF03328"/>
    </source>
</evidence>
<evidence type="ECO:0000256" key="1">
    <source>
        <dbReference type="ARBA" id="ARBA00001946"/>
    </source>
</evidence>